<dbReference type="RefSeq" id="WP_311421794.1">
    <property type="nucleotide sequence ID" value="NZ_JAVREH010000004.1"/>
</dbReference>
<organism evidence="7 8">
    <name type="scientific">Jatrophihabitans lederbergiae</name>
    <dbReference type="NCBI Taxonomy" id="3075547"/>
    <lineage>
        <taxon>Bacteria</taxon>
        <taxon>Bacillati</taxon>
        <taxon>Actinomycetota</taxon>
        <taxon>Actinomycetes</taxon>
        <taxon>Jatrophihabitantales</taxon>
        <taxon>Jatrophihabitantaceae</taxon>
        <taxon>Jatrophihabitans</taxon>
    </lineage>
</organism>
<evidence type="ECO:0000313" key="8">
    <source>
        <dbReference type="Proteomes" id="UP001183176"/>
    </source>
</evidence>
<comment type="caution">
    <text evidence="7">The sequence shown here is derived from an EMBL/GenBank/DDBJ whole genome shotgun (WGS) entry which is preliminary data.</text>
</comment>
<dbReference type="PANTHER" id="PTHR37316:SF3">
    <property type="entry name" value="TEICHOIC ACID GLYCEROL-PHOSPHATE TRANSFERASE"/>
    <property type="match status" value="1"/>
</dbReference>
<evidence type="ECO:0000256" key="6">
    <source>
        <dbReference type="ARBA" id="ARBA00023136"/>
    </source>
</evidence>
<keyword evidence="6" id="KW-0472">Membrane</keyword>
<reference evidence="8" key="1">
    <citation type="submission" date="2023-07" db="EMBL/GenBank/DDBJ databases">
        <title>30 novel species of actinomycetes from the DSMZ collection.</title>
        <authorList>
            <person name="Nouioui I."/>
        </authorList>
    </citation>
    <scope>NUCLEOTIDE SEQUENCE [LARGE SCALE GENOMIC DNA]</scope>
    <source>
        <strain evidence="8">DSM 44399</strain>
    </source>
</reference>
<keyword evidence="5" id="KW-0777">Teichoic acid biosynthesis</keyword>
<dbReference type="Gene3D" id="3.40.50.11820">
    <property type="match status" value="1"/>
</dbReference>
<keyword evidence="3" id="KW-1003">Cell membrane</keyword>
<dbReference type="EMBL" id="JAVREH010000004">
    <property type="protein sequence ID" value="MDT0260637.1"/>
    <property type="molecule type" value="Genomic_DNA"/>
</dbReference>
<evidence type="ECO:0000256" key="3">
    <source>
        <dbReference type="ARBA" id="ARBA00022475"/>
    </source>
</evidence>
<keyword evidence="4" id="KW-0808">Transferase</keyword>
<evidence type="ECO:0000256" key="5">
    <source>
        <dbReference type="ARBA" id="ARBA00022944"/>
    </source>
</evidence>
<gene>
    <name evidence="7" type="ORF">RM423_04445</name>
</gene>
<evidence type="ECO:0000256" key="4">
    <source>
        <dbReference type="ARBA" id="ARBA00022679"/>
    </source>
</evidence>
<sequence length="352" mass="39781">MRIAYQSFEGRYSDSPRALYEAWVRERPGDVHTWLADPAHLAGFPAGVETVPATGPECVAALEAADLLIANTHTDMEWNKRSGATYLQTWHGTPLKRIHNDVLWAPAGRLARLAHDVNRWDILLSPNHASTDTLRRAFDFSGEVLETGYPRNDVLNSPERDALRRRVRADLDLADDTTVVLYTPTWRDNAVFAEGLPDIELSLRIEQLMKQLGDDFCLLVRVHYLMTDRLQAVTGPQVRDVSYHPDIAGLYLAADAMVTDYSSTMFDFAITGKPLLFFAYDLESFRDEVRGFYFDLEEIAPGPLVRTQEELGEALLDLPGVRRRYAAKYQGFQERFCSLEDGSAGARVLQRL</sequence>
<comment type="similarity">
    <text evidence="2">Belongs to the CDP-glycerol glycerophosphotransferase family.</text>
</comment>
<protein>
    <submittedName>
        <fullName evidence="7">CDP-glycerol glycerophosphotransferase family protein</fullName>
    </submittedName>
</protein>
<dbReference type="InterPro" id="IPR043149">
    <property type="entry name" value="TagF_N"/>
</dbReference>
<dbReference type="SUPFAM" id="SSF53756">
    <property type="entry name" value="UDP-Glycosyltransferase/glycogen phosphorylase"/>
    <property type="match status" value="1"/>
</dbReference>
<evidence type="ECO:0000256" key="1">
    <source>
        <dbReference type="ARBA" id="ARBA00004202"/>
    </source>
</evidence>
<accession>A0ABU2J6M5</accession>
<keyword evidence="8" id="KW-1185">Reference proteome</keyword>
<dbReference type="PANTHER" id="PTHR37316">
    <property type="entry name" value="TEICHOIC ACID GLYCEROL-PHOSPHATE PRIMASE"/>
    <property type="match status" value="1"/>
</dbReference>
<dbReference type="Gene3D" id="3.40.50.12580">
    <property type="match status" value="1"/>
</dbReference>
<dbReference type="InterPro" id="IPR043148">
    <property type="entry name" value="TagF_C"/>
</dbReference>
<dbReference type="Proteomes" id="UP001183176">
    <property type="component" value="Unassembled WGS sequence"/>
</dbReference>
<dbReference type="Pfam" id="PF04464">
    <property type="entry name" value="Glyphos_transf"/>
    <property type="match status" value="1"/>
</dbReference>
<dbReference type="InterPro" id="IPR007554">
    <property type="entry name" value="Glycerophosphate_synth"/>
</dbReference>
<evidence type="ECO:0000313" key="7">
    <source>
        <dbReference type="EMBL" id="MDT0260637.1"/>
    </source>
</evidence>
<proteinExistence type="inferred from homology"/>
<evidence type="ECO:0000256" key="2">
    <source>
        <dbReference type="ARBA" id="ARBA00010488"/>
    </source>
</evidence>
<comment type="subcellular location">
    <subcellularLocation>
        <location evidence="1">Cell membrane</location>
        <topology evidence="1">Peripheral membrane protein</topology>
    </subcellularLocation>
</comment>
<name>A0ABU2J6M5_9ACTN</name>
<dbReference type="InterPro" id="IPR051612">
    <property type="entry name" value="Teichoic_Acid_Biosynth"/>
</dbReference>